<proteinExistence type="predicted"/>
<name>A0AA49A7L8_9BURK</name>
<dbReference type="EMBL" id="CP065053">
    <property type="protein sequence ID" value="QPI49246.1"/>
    <property type="molecule type" value="Genomic_DNA"/>
</dbReference>
<evidence type="ECO:0000313" key="1">
    <source>
        <dbReference type="EMBL" id="QPI49246.1"/>
    </source>
</evidence>
<organism evidence="1 2">
    <name type="scientific">Massilia antarctica</name>
    <dbReference type="NCBI Taxonomy" id="2765360"/>
    <lineage>
        <taxon>Bacteria</taxon>
        <taxon>Pseudomonadati</taxon>
        <taxon>Pseudomonadota</taxon>
        <taxon>Betaproteobacteria</taxon>
        <taxon>Burkholderiales</taxon>
        <taxon>Oxalobacteraceae</taxon>
        <taxon>Telluria group</taxon>
        <taxon>Massilia</taxon>
    </lineage>
</organism>
<dbReference type="RefSeq" id="WP_146046525.1">
    <property type="nucleotide sequence ID" value="NZ_CP065053.1"/>
</dbReference>
<accession>A0AA49A7L8</accession>
<dbReference type="Proteomes" id="UP000662888">
    <property type="component" value="Chromosome"/>
</dbReference>
<reference evidence="1 2" key="1">
    <citation type="submission" date="2020-11" db="EMBL/GenBank/DDBJ databases">
        <authorList>
            <person name="Sun Q."/>
        </authorList>
    </citation>
    <scope>NUCLEOTIDE SEQUENCE [LARGE SCALE GENOMIC DNA]</scope>
    <source>
        <strain evidence="1 2">P8398</strain>
    </source>
</reference>
<protein>
    <recommendedName>
        <fullName evidence="3">WD40 repeat domain-containing protein</fullName>
    </recommendedName>
</protein>
<gene>
    <name evidence="1" type="ORF">IV454_27965</name>
</gene>
<sequence length="173" mass="19208">MSIVAQRTWTSGPNGPKTVEELRKAMAKAAGSKSGKDLISTKFTDDHIFIGHSGDAKTLSIKLAKLRERPLSTLLISSMDASAQREVLNWIANVPAARLTYQHGVWTIANAGTTVQAVNSYKWLTVDMDELENMNADDVDKKKRKWLKESTKTPQIACMFSPNGTPLIYHLDY</sequence>
<evidence type="ECO:0008006" key="3">
    <source>
        <dbReference type="Google" id="ProtNLM"/>
    </source>
</evidence>
<evidence type="ECO:0000313" key="2">
    <source>
        <dbReference type="Proteomes" id="UP000662888"/>
    </source>
</evidence>
<keyword evidence="2" id="KW-1185">Reference proteome</keyword>